<dbReference type="GO" id="GO:0015341">
    <property type="term" value="F:zinc efflux antiporter activity"/>
    <property type="evidence" value="ECO:0007669"/>
    <property type="project" value="TreeGrafter"/>
</dbReference>
<comment type="similarity">
    <text evidence="2">Belongs to the cation diffusion facilitator (CDF) transporter (TC 2.A.4) family.</text>
</comment>
<keyword evidence="3" id="KW-0813">Transport</keyword>
<protein>
    <submittedName>
        <fullName evidence="10">Cation transporter</fullName>
    </submittedName>
</protein>
<evidence type="ECO:0000256" key="3">
    <source>
        <dbReference type="ARBA" id="ARBA00022448"/>
    </source>
</evidence>
<evidence type="ECO:0000313" key="10">
    <source>
        <dbReference type="EMBL" id="MBO8430198.1"/>
    </source>
</evidence>
<dbReference type="GO" id="GO:0015086">
    <property type="term" value="F:cadmium ion transmembrane transporter activity"/>
    <property type="evidence" value="ECO:0007669"/>
    <property type="project" value="TreeGrafter"/>
</dbReference>
<evidence type="ECO:0000256" key="6">
    <source>
        <dbReference type="ARBA" id="ARBA00023136"/>
    </source>
</evidence>
<dbReference type="SUPFAM" id="SSF161111">
    <property type="entry name" value="Cation efflux protein transmembrane domain-like"/>
    <property type="match status" value="1"/>
</dbReference>
<evidence type="ECO:0000256" key="2">
    <source>
        <dbReference type="ARBA" id="ARBA00008114"/>
    </source>
</evidence>
<proteinExistence type="inferred from homology"/>
<dbReference type="InterPro" id="IPR050291">
    <property type="entry name" value="CDF_Transporter"/>
</dbReference>
<dbReference type="InterPro" id="IPR027469">
    <property type="entry name" value="Cation_efflux_TMD_sf"/>
</dbReference>
<dbReference type="Pfam" id="PF16916">
    <property type="entry name" value="ZT_dimer"/>
    <property type="match status" value="1"/>
</dbReference>
<feature type="domain" description="Cation efflux protein cytoplasmic" evidence="9">
    <location>
        <begin position="206"/>
        <end position="282"/>
    </location>
</feature>
<evidence type="ECO:0000259" key="9">
    <source>
        <dbReference type="Pfam" id="PF16916"/>
    </source>
</evidence>
<dbReference type="Gene3D" id="3.30.70.1350">
    <property type="entry name" value="Cation efflux protein, cytoplasmic domain"/>
    <property type="match status" value="1"/>
</dbReference>
<dbReference type="NCBIfam" id="TIGR01297">
    <property type="entry name" value="CDF"/>
    <property type="match status" value="1"/>
</dbReference>
<dbReference type="InterPro" id="IPR027470">
    <property type="entry name" value="Cation_efflux_CTD"/>
</dbReference>
<dbReference type="AlphaFoldDB" id="A0A9D9DP33"/>
<feature type="transmembrane region" description="Helical" evidence="7">
    <location>
        <begin position="75"/>
        <end position="93"/>
    </location>
</feature>
<dbReference type="GO" id="GO:0015093">
    <property type="term" value="F:ferrous iron transmembrane transporter activity"/>
    <property type="evidence" value="ECO:0007669"/>
    <property type="project" value="TreeGrafter"/>
</dbReference>
<keyword evidence="4 7" id="KW-0812">Transmembrane</keyword>
<name>A0A9D9DP33_9BACT</name>
<dbReference type="PANTHER" id="PTHR43840:SF15">
    <property type="entry name" value="MITOCHONDRIAL METAL TRANSPORTER 1-RELATED"/>
    <property type="match status" value="1"/>
</dbReference>
<evidence type="ECO:0000256" key="4">
    <source>
        <dbReference type="ARBA" id="ARBA00022692"/>
    </source>
</evidence>
<comment type="caution">
    <text evidence="10">The sequence shown here is derived from an EMBL/GenBank/DDBJ whole genome shotgun (WGS) entry which is preliminary data.</text>
</comment>
<feature type="transmembrane region" description="Helical" evidence="7">
    <location>
        <begin position="113"/>
        <end position="134"/>
    </location>
</feature>
<accession>A0A9D9DP33</accession>
<comment type="subcellular location">
    <subcellularLocation>
        <location evidence="1">Membrane</location>
        <topology evidence="1">Multi-pass membrane protein</topology>
    </subcellularLocation>
</comment>
<feature type="transmembrane region" description="Helical" evidence="7">
    <location>
        <begin position="154"/>
        <end position="187"/>
    </location>
</feature>
<dbReference type="InterPro" id="IPR058533">
    <property type="entry name" value="Cation_efflux_TM"/>
</dbReference>
<evidence type="ECO:0000259" key="8">
    <source>
        <dbReference type="Pfam" id="PF01545"/>
    </source>
</evidence>
<dbReference type="InterPro" id="IPR002524">
    <property type="entry name" value="Cation_efflux"/>
</dbReference>
<evidence type="ECO:0000256" key="5">
    <source>
        <dbReference type="ARBA" id="ARBA00022989"/>
    </source>
</evidence>
<dbReference type="GO" id="GO:0006882">
    <property type="term" value="P:intracellular zinc ion homeostasis"/>
    <property type="evidence" value="ECO:0007669"/>
    <property type="project" value="TreeGrafter"/>
</dbReference>
<reference evidence="10" key="1">
    <citation type="submission" date="2020-10" db="EMBL/GenBank/DDBJ databases">
        <authorList>
            <person name="Gilroy R."/>
        </authorList>
    </citation>
    <scope>NUCLEOTIDE SEQUENCE</scope>
    <source>
        <strain evidence="10">10192</strain>
    </source>
</reference>
<gene>
    <name evidence="10" type="ORF">IAC76_02310</name>
</gene>
<evidence type="ECO:0000256" key="1">
    <source>
        <dbReference type="ARBA" id="ARBA00004141"/>
    </source>
</evidence>
<reference evidence="10" key="2">
    <citation type="journal article" date="2021" name="PeerJ">
        <title>Extensive microbial diversity within the chicken gut microbiome revealed by metagenomics and culture.</title>
        <authorList>
            <person name="Gilroy R."/>
            <person name="Ravi A."/>
            <person name="Getino M."/>
            <person name="Pursley I."/>
            <person name="Horton D.L."/>
            <person name="Alikhan N.F."/>
            <person name="Baker D."/>
            <person name="Gharbi K."/>
            <person name="Hall N."/>
            <person name="Watson M."/>
            <person name="Adriaenssens E.M."/>
            <person name="Foster-Nyarko E."/>
            <person name="Jarju S."/>
            <person name="Secka A."/>
            <person name="Antonio M."/>
            <person name="Oren A."/>
            <person name="Chaudhuri R.R."/>
            <person name="La Ragione R."/>
            <person name="Hildebrand F."/>
            <person name="Pallen M.J."/>
        </authorList>
    </citation>
    <scope>NUCLEOTIDE SEQUENCE</scope>
    <source>
        <strain evidence="10">10192</strain>
    </source>
</reference>
<feature type="domain" description="Cation efflux protein transmembrane" evidence="8">
    <location>
        <begin position="9"/>
        <end position="202"/>
    </location>
</feature>
<dbReference type="EMBL" id="JADIND010000049">
    <property type="protein sequence ID" value="MBO8430198.1"/>
    <property type="molecule type" value="Genomic_DNA"/>
</dbReference>
<dbReference type="GO" id="GO:0005886">
    <property type="term" value="C:plasma membrane"/>
    <property type="evidence" value="ECO:0007669"/>
    <property type="project" value="TreeGrafter"/>
</dbReference>
<feature type="transmembrane region" description="Helical" evidence="7">
    <location>
        <begin position="6"/>
        <end position="24"/>
    </location>
</feature>
<dbReference type="Proteomes" id="UP000823632">
    <property type="component" value="Unassembled WGS sequence"/>
</dbReference>
<organism evidence="10 11">
    <name type="scientific">Candidatus Scatousia excrementipullorum</name>
    <dbReference type="NCBI Taxonomy" id="2840936"/>
    <lineage>
        <taxon>Bacteria</taxon>
        <taxon>Candidatus Scatousia</taxon>
    </lineage>
</organism>
<dbReference type="InterPro" id="IPR036837">
    <property type="entry name" value="Cation_efflux_CTD_sf"/>
</dbReference>
<dbReference type="Gene3D" id="1.20.1510.10">
    <property type="entry name" value="Cation efflux protein transmembrane domain"/>
    <property type="match status" value="1"/>
</dbReference>
<dbReference type="Pfam" id="PF01545">
    <property type="entry name" value="Cation_efflux"/>
    <property type="match status" value="1"/>
</dbReference>
<sequence length="298" mass="32437">MEKKIAAGLSITSNAVIIVLKFIAGCISGSISIISEAIHSLSDFFASILTFFAVMKSSEPADKGHPFGHGRYEDMSGFIEGGLIVAAAIFIIYESLKKIIFGYSMETESILGIVVMAISVAANFLVSSYLFYVAKKTDSVSLYADGEHLRTDILTSLGILIGLIVIKITGIHILDPIIAIIFALIILKTGFSISKNTLNNLLDGSLPENELKKIEDIISATENVRGYKDLRARRSGPDRKIEITLIFPENMLLIDCHNICDEIEDKIKSELQNCTISIHAEPVCAACSDSHNIPSPLE</sequence>
<keyword evidence="6 7" id="KW-0472">Membrane</keyword>
<keyword evidence="5 7" id="KW-1133">Transmembrane helix</keyword>
<evidence type="ECO:0000256" key="7">
    <source>
        <dbReference type="SAM" id="Phobius"/>
    </source>
</evidence>
<dbReference type="SUPFAM" id="SSF160240">
    <property type="entry name" value="Cation efflux protein cytoplasmic domain-like"/>
    <property type="match status" value="1"/>
</dbReference>
<dbReference type="PANTHER" id="PTHR43840">
    <property type="entry name" value="MITOCHONDRIAL METAL TRANSPORTER 1-RELATED"/>
    <property type="match status" value="1"/>
</dbReference>
<evidence type="ECO:0000313" key="11">
    <source>
        <dbReference type="Proteomes" id="UP000823632"/>
    </source>
</evidence>